<accession>A0A171DQG2</accession>
<keyword evidence="2" id="KW-1185">Reference proteome</keyword>
<protein>
    <submittedName>
        <fullName evidence="1">Uncharacterized protein</fullName>
    </submittedName>
</protein>
<evidence type="ECO:0000313" key="2">
    <source>
        <dbReference type="Proteomes" id="UP000077701"/>
    </source>
</evidence>
<gene>
    <name evidence="1" type="ORF">PS9374_06995</name>
</gene>
<reference evidence="2" key="2">
    <citation type="submission" date="2016-04" db="EMBL/GenBank/DDBJ databases">
        <title>Planomonospora sphaerica JCM9374 whole genome shotgun sequence.</title>
        <authorList>
            <person name="Suzuki T."/>
            <person name="Dohra H."/>
            <person name="Kodani S."/>
        </authorList>
    </citation>
    <scope>NUCLEOTIDE SEQUENCE [LARGE SCALE GENOMIC DNA]</scope>
    <source>
        <strain evidence="2">JCM 9374</strain>
    </source>
</reference>
<dbReference type="AlphaFoldDB" id="A0A171DQG2"/>
<evidence type="ECO:0000313" key="1">
    <source>
        <dbReference type="EMBL" id="GAT71304.1"/>
    </source>
</evidence>
<comment type="caution">
    <text evidence="1">The sequence shown here is derived from an EMBL/GenBank/DDBJ whole genome shotgun (WGS) entry which is preliminary data.</text>
</comment>
<proteinExistence type="predicted"/>
<name>A0A171DQG2_9ACTN</name>
<reference evidence="1 2" key="1">
    <citation type="journal article" date="2016" name="Genome Announc.">
        <title>Draft Genome Sequence of Planomonospora sphaerica JCM9374, a Rare Actinomycete.</title>
        <authorList>
            <person name="Dohra H."/>
            <person name="Suzuki T."/>
            <person name="Inoue Y."/>
            <person name="Kodani S."/>
        </authorList>
    </citation>
    <scope>NUCLEOTIDE SEQUENCE [LARGE SCALE GENOMIC DNA]</scope>
    <source>
        <strain evidence="1 2">JCM 9374</strain>
    </source>
</reference>
<dbReference type="EMBL" id="BDCX01000026">
    <property type="protein sequence ID" value="GAT71304.1"/>
    <property type="molecule type" value="Genomic_DNA"/>
</dbReference>
<sequence length="67" mass="7372">MPALPMPAEPAASAEEIAERLRGRVDDEVSKSRVTDLTFAPFALGLDVPLLRWCSQEMPVCSTNRMP</sequence>
<dbReference type="Proteomes" id="UP000077701">
    <property type="component" value="Unassembled WGS sequence"/>
</dbReference>
<organism evidence="1 2">
    <name type="scientific">Planomonospora sphaerica</name>
    <dbReference type="NCBI Taxonomy" id="161355"/>
    <lineage>
        <taxon>Bacteria</taxon>
        <taxon>Bacillati</taxon>
        <taxon>Actinomycetota</taxon>
        <taxon>Actinomycetes</taxon>
        <taxon>Streptosporangiales</taxon>
        <taxon>Streptosporangiaceae</taxon>
        <taxon>Planomonospora</taxon>
    </lineage>
</organism>